<dbReference type="RefSeq" id="XP_026737962.1">
    <property type="nucleotide sequence ID" value="XM_026882161.1"/>
</dbReference>
<sequence length="474" mass="53696">MAEDPTIPNDFDLAVDDYGSDVEKCLKINTSPYIVAFLHKKTLPRTVEQIACDENVLEKVVSNYVIVKRIISNLSWQNKLMCKNVCSMWRAAVDTLQREQISPCDFAVNLRLCYIRNGVKLNISDNFYTEPLAVFVFANTSGFTVTRKCAMLVPCPCDPPCEKKHQLVDLVHHHLVSPKTCGLTIKACYLSYMPLPQSITYRHVVNRQRFGRSAAIIAGIYIPVIPGVEFRVVNIKSIPDIKTSFYDVIDEMTQTRIVKGALVFVNESFLLHSVEDIVFLNYLTEAQPTVPYALGGCIVEDTLRNPKDILLNIEGTNEGVEYITENLVSIGVFSVPKLGNNVQPDPECQFDMYSLILESSDWAKDKIENVINEFSKKIPHFEHSVVVKLSCVGRDQKHEYEQNCFRAAFPHTRLIGCYGNGELGMNNPARPPHELYPNIKRHRRDPGPQFGVMYSYSTVFVYIGWGKITKPLET</sequence>
<keyword evidence="1" id="KW-1185">Reference proteome</keyword>
<evidence type="ECO:0000313" key="2">
    <source>
        <dbReference type="RefSeq" id="XP_026737962.1"/>
    </source>
</evidence>
<evidence type="ECO:0000313" key="1">
    <source>
        <dbReference type="Proteomes" id="UP000322000"/>
    </source>
</evidence>
<dbReference type="Proteomes" id="UP000322000">
    <property type="component" value="Chromosome 15"/>
</dbReference>
<dbReference type="KEGG" id="tnl:113501131"/>
<dbReference type="GeneID" id="113501131"/>
<dbReference type="InParanoid" id="A0A7E5WC35"/>
<dbReference type="OrthoDB" id="509497at2759"/>
<organism evidence="1 2">
    <name type="scientific">Trichoplusia ni</name>
    <name type="common">Cabbage looper</name>
    <dbReference type="NCBI Taxonomy" id="7111"/>
    <lineage>
        <taxon>Eukaryota</taxon>
        <taxon>Metazoa</taxon>
        <taxon>Ecdysozoa</taxon>
        <taxon>Arthropoda</taxon>
        <taxon>Hexapoda</taxon>
        <taxon>Insecta</taxon>
        <taxon>Pterygota</taxon>
        <taxon>Neoptera</taxon>
        <taxon>Endopterygota</taxon>
        <taxon>Lepidoptera</taxon>
        <taxon>Glossata</taxon>
        <taxon>Ditrysia</taxon>
        <taxon>Noctuoidea</taxon>
        <taxon>Noctuidae</taxon>
        <taxon>Plusiinae</taxon>
        <taxon>Trichoplusia</taxon>
    </lineage>
</organism>
<name>A0A7E5WC35_TRINI</name>
<accession>A0A7E5WC35</accession>
<gene>
    <name evidence="2" type="primary">LOC113501131</name>
</gene>
<protein>
    <submittedName>
        <fullName evidence="2">Uncharacterized protein LOC113501131</fullName>
    </submittedName>
</protein>
<proteinExistence type="predicted"/>
<reference evidence="2" key="1">
    <citation type="submission" date="2025-08" db="UniProtKB">
        <authorList>
            <consortium name="RefSeq"/>
        </authorList>
    </citation>
    <scope>IDENTIFICATION</scope>
</reference>
<dbReference type="AlphaFoldDB" id="A0A7E5WC35"/>